<organism evidence="2">
    <name type="scientific">marine sediment metagenome</name>
    <dbReference type="NCBI Taxonomy" id="412755"/>
    <lineage>
        <taxon>unclassified sequences</taxon>
        <taxon>metagenomes</taxon>
        <taxon>ecological metagenomes</taxon>
    </lineage>
</organism>
<dbReference type="EMBL" id="BARU01024645">
    <property type="protein sequence ID" value="GAH51666.1"/>
    <property type="molecule type" value="Genomic_DNA"/>
</dbReference>
<dbReference type="InterPro" id="IPR000587">
    <property type="entry name" value="Creatinase_N"/>
</dbReference>
<feature type="non-terminal residue" evidence="2">
    <location>
        <position position="207"/>
    </location>
</feature>
<dbReference type="SUPFAM" id="SSF53092">
    <property type="entry name" value="Creatinase/prolidase N-terminal domain"/>
    <property type="match status" value="1"/>
</dbReference>
<reference evidence="2" key="1">
    <citation type="journal article" date="2014" name="Front. Microbiol.">
        <title>High frequency of phylogenetically diverse reductive dehalogenase-homologous genes in deep subseafloor sedimentary metagenomes.</title>
        <authorList>
            <person name="Kawai M."/>
            <person name="Futagami T."/>
            <person name="Toyoda A."/>
            <person name="Takaki Y."/>
            <person name="Nishi S."/>
            <person name="Hori S."/>
            <person name="Arai W."/>
            <person name="Tsubouchi T."/>
            <person name="Morono Y."/>
            <person name="Uchiyama I."/>
            <person name="Ito T."/>
            <person name="Fujiyama A."/>
            <person name="Inagaki F."/>
            <person name="Takami H."/>
        </authorList>
    </citation>
    <scope>NUCLEOTIDE SEQUENCE</scope>
    <source>
        <strain evidence="2">Expedition CK06-06</strain>
    </source>
</reference>
<name>X1G185_9ZZZZ</name>
<dbReference type="Gene3D" id="3.40.350.10">
    <property type="entry name" value="Creatinase/prolidase N-terminal domain"/>
    <property type="match status" value="1"/>
</dbReference>
<evidence type="ECO:0000259" key="1">
    <source>
        <dbReference type="Pfam" id="PF01321"/>
    </source>
</evidence>
<proteinExistence type="predicted"/>
<sequence>MNDVYMSTYQDLPKEEYSRRLKETRSKMGKNNIDALFVYSDEYRPGNGTYFTNHKTINIVEECAQVLFIPLQGGPVVFTGSLNTFAAKKYSWIKDVRKVDDLASHLQQICEELPSPLKKVGIVGEDILPVTLYHSMREGLRKVKFVNAKELVDQQRAVKSEEEVSLMKKAAEIGDNCISAVLKEVEPGKSEMELCGVASMVLSFPFK</sequence>
<dbReference type="AlphaFoldDB" id="X1G185"/>
<dbReference type="InterPro" id="IPR036005">
    <property type="entry name" value="Creatinase/aminopeptidase-like"/>
</dbReference>
<protein>
    <recommendedName>
        <fullName evidence="1">Creatinase N-terminal domain-containing protein</fullName>
    </recommendedName>
</protein>
<accession>X1G185</accession>
<dbReference type="Gene3D" id="3.90.230.10">
    <property type="entry name" value="Creatinase/methionine aminopeptidase superfamily"/>
    <property type="match status" value="1"/>
</dbReference>
<gene>
    <name evidence="2" type="ORF">S03H2_39815</name>
</gene>
<dbReference type="PANTHER" id="PTHR46112">
    <property type="entry name" value="AMINOPEPTIDASE"/>
    <property type="match status" value="1"/>
</dbReference>
<evidence type="ECO:0000313" key="2">
    <source>
        <dbReference type="EMBL" id="GAH51666.1"/>
    </source>
</evidence>
<feature type="domain" description="Creatinase N-terminal" evidence="1">
    <location>
        <begin position="20"/>
        <end position="158"/>
    </location>
</feature>
<dbReference type="PANTHER" id="PTHR46112:SF2">
    <property type="entry name" value="XAA-PRO AMINOPEPTIDASE P-RELATED"/>
    <property type="match status" value="1"/>
</dbReference>
<dbReference type="InterPro" id="IPR029149">
    <property type="entry name" value="Creatin/AminoP/Spt16_N"/>
</dbReference>
<dbReference type="SUPFAM" id="SSF55920">
    <property type="entry name" value="Creatinase/aminopeptidase"/>
    <property type="match status" value="1"/>
</dbReference>
<dbReference type="InterPro" id="IPR050659">
    <property type="entry name" value="Peptidase_M24B"/>
</dbReference>
<comment type="caution">
    <text evidence="2">The sequence shown here is derived from an EMBL/GenBank/DDBJ whole genome shotgun (WGS) entry which is preliminary data.</text>
</comment>
<dbReference type="Pfam" id="PF01321">
    <property type="entry name" value="Creatinase_N"/>
    <property type="match status" value="1"/>
</dbReference>